<keyword evidence="2" id="KW-1185">Reference proteome</keyword>
<accession>A0A848MB96</accession>
<gene>
    <name evidence="1" type="ORF">HII30_16975</name>
</gene>
<comment type="caution">
    <text evidence="1">The sequence shown here is derived from an EMBL/GenBank/DDBJ whole genome shotgun (WGS) entry which is preliminary data.</text>
</comment>
<evidence type="ECO:0000313" key="2">
    <source>
        <dbReference type="Proteomes" id="UP000565468"/>
    </source>
</evidence>
<evidence type="ECO:0000313" key="1">
    <source>
        <dbReference type="EMBL" id="NMO97461.1"/>
    </source>
</evidence>
<dbReference type="RefSeq" id="WP_169506247.1">
    <property type="nucleotide sequence ID" value="NZ_JABBPN010000018.1"/>
</dbReference>
<proteinExistence type="predicted"/>
<sequence>MSKLEKEIAEQEMLTPLFSYPYQVVAISDQAKTNFGLSLKKGGPLEKLKDLFKRAEELHHSPFVGQRTFYYDDPNEPEKDRIEATKELAKHNMAYGGIMGISYRRNGYASISHATPLEEGKDYKIKVGEKIIHEQPEKLTFDDIKAL</sequence>
<name>A0A848MB96_PAELE</name>
<reference evidence="1 2" key="1">
    <citation type="submission" date="2020-04" db="EMBL/GenBank/DDBJ databases">
        <title>Paenibacillus algicola sp. nov., a novel marine bacterium producing alginate lyase.</title>
        <authorList>
            <person name="Huang H."/>
        </authorList>
    </citation>
    <scope>NUCLEOTIDE SEQUENCE [LARGE SCALE GENOMIC DNA]</scope>
    <source>
        <strain evidence="1 2">L7-75</strain>
    </source>
</reference>
<dbReference type="EMBL" id="JABBPN010000018">
    <property type="protein sequence ID" value="NMO97461.1"/>
    <property type="molecule type" value="Genomic_DNA"/>
</dbReference>
<dbReference type="AlphaFoldDB" id="A0A848MB96"/>
<organism evidence="1 2">
    <name type="scientific">Paenibacillus lemnae</name>
    <dbReference type="NCBI Taxonomy" id="1330551"/>
    <lineage>
        <taxon>Bacteria</taxon>
        <taxon>Bacillati</taxon>
        <taxon>Bacillota</taxon>
        <taxon>Bacilli</taxon>
        <taxon>Bacillales</taxon>
        <taxon>Paenibacillaceae</taxon>
        <taxon>Paenibacillus</taxon>
    </lineage>
</organism>
<dbReference type="Proteomes" id="UP000565468">
    <property type="component" value="Unassembled WGS sequence"/>
</dbReference>
<protein>
    <submittedName>
        <fullName evidence="1">Uncharacterized protein</fullName>
    </submittedName>
</protein>